<name>A0A543C0M7_9ACTN</name>
<evidence type="ECO:0000259" key="2">
    <source>
        <dbReference type="Pfam" id="PF05048"/>
    </source>
</evidence>
<keyword evidence="1" id="KW-0812">Transmembrane</keyword>
<dbReference type="SMART" id="SM00710">
    <property type="entry name" value="PbH1"/>
    <property type="match status" value="8"/>
</dbReference>
<dbReference type="Proteomes" id="UP000316096">
    <property type="component" value="Unassembled WGS sequence"/>
</dbReference>
<evidence type="ECO:0000313" key="5">
    <source>
        <dbReference type="Proteomes" id="UP000316096"/>
    </source>
</evidence>
<organism evidence="4 5">
    <name type="scientific">Actinoallomurus bryophytorum</name>
    <dbReference type="NCBI Taxonomy" id="1490222"/>
    <lineage>
        <taxon>Bacteria</taxon>
        <taxon>Bacillati</taxon>
        <taxon>Actinomycetota</taxon>
        <taxon>Actinomycetes</taxon>
        <taxon>Streptosporangiales</taxon>
        <taxon>Thermomonosporaceae</taxon>
        <taxon>Actinoallomurus</taxon>
    </lineage>
</organism>
<dbReference type="InterPro" id="IPR012334">
    <property type="entry name" value="Pectin_lyas_fold"/>
</dbReference>
<evidence type="ECO:0000313" key="4">
    <source>
        <dbReference type="EMBL" id="TQL90632.1"/>
    </source>
</evidence>
<sequence length="421" mass="42019">MPIVEESTTVASVVSAAIGAVNRNGVPMKKLRTSMIFAVGGIAVAAPVIAATTAQAKASTTVYVSAHAAGHASDRGCGTAAYHSITAASAAVAEGGTVIVCGGTYKEDVAVTKALTIQGRSNATIDATKLTNGFLVTASHAAISGFTVKNAVGEGILVNKANSVTVQNNVVSNNDLGGLPVNPVPNTYASCAAQGGVPGDCGEGIHLMGSSHSTVRNNVSTANSGGILVSDETAPAAHNRISGNVVARNTYACGITVVAHSPLGAPGGKPAPDAAGVYDNDVVGNTISDNGTQAEGAGVVLATGLPGGAVYDNTVEGNSISGNGLSGVTLHSHIAGQYLNGNVIRGNRIGTNNLRGDKDIAEPFDTETTGILVGTVDPLSITISGNVIGKDHYGVWTTGPVTAKNVRDNHFTGVTVPVITH</sequence>
<feature type="domain" description="Periplasmic copper-binding protein NosD beta helix" evidence="2">
    <location>
        <begin position="275"/>
        <end position="412"/>
    </location>
</feature>
<dbReference type="InterPro" id="IPR039448">
    <property type="entry name" value="Beta_helix"/>
</dbReference>
<dbReference type="InterPro" id="IPR011050">
    <property type="entry name" value="Pectin_lyase_fold/virulence"/>
</dbReference>
<evidence type="ECO:0000259" key="3">
    <source>
        <dbReference type="Pfam" id="PF13229"/>
    </source>
</evidence>
<gene>
    <name evidence="4" type="ORF">FB559_7941</name>
</gene>
<feature type="transmembrane region" description="Helical" evidence="1">
    <location>
        <begin position="35"/>
        <end position="54"/>
    </location>
</feature>
<proteinExistence type="predicted"/>
<dbReference type="Pfam" id="PF13229">
    <property type="entry name" value="Beta_helix"/>
    <property type="match status" value="1"/>
</dbReference>
<comment type="caution">
    <text evidence="4">The sequence shown here is derived from an EMBL/GenBank/DDBJ whole genome shotgun (WGS) entry which is preliminary data.</text>
</comment>
<keyword evidence="1" id="KW-0472">Membrane</keyword>
<keyword evidence="5" id="KW-1185">Reference proteome</keyword>
<protein>
    <submittedName>
        <fullName evidence="4">Parallel beta-helix repeat protein</fullName>
    </submittedName>
</protein>
<dbReference type="Pfam" id="PF05048">
    <property type="entry name" value="NosD"/>
    <property type="match status" value="1"/>
</dbReference>
<feature type="domain" description="Right handed beta helix" evidence="3">
    <location>
        <begin position="133"/>
        <end position="259"/>
    </location>
</feature>
<dbReference type="InterPro" id="IPR007742">
    <property type="entry name" value="NosD_dom"/>
</dbReference>
<dbReference type="SUPFAM" id="SSF51126">
    <property type="entry name" value="Pectin lyase-like"/>
    <property type="match status" value="1"/>
</dbReference>
<dbReference type="AlphaFoldDB" id="A0A543C0M7"/>
<accession>A0A543C0M7</accession>
<dbReference type="Gene3D" id="2.160.20.10">
    <property type="entry name" value="Single-stranded right-handed beta-helix, Pectin lyase-like"/>
    <property type="match status" value="1"/>
</dbReference>
<evidence type="ECO:0000256" key="1">
    <source>
        <dbReference type="SAM" id="Phobius"/>
    </source>
</evidence>
<keyword evidence="1" id="KW-1133">Transmembrane helix</keyword>
<dbReference type="EMBL" id="VFOZ01000002">
    <property type="protein sequence ID" value="TQL90632.1"/>
    <property type="molecule type" value="Genomic_DNA"/>
</dbReference>
<dbReference type="InterPro" id="IPR006626">
    <property type="entry name" value="PbH1"/>
</dbReference>
<reference evidence="4 5" key="1">
    <citation type="submission" date="2019-06" db="EMBL/GenBank/DDBJ databases">
        <title>Sequencing the genomes of 1000 actinobacteria strains.</title>
        <authorList>
            <person name="Klenk H.-P."/>
        </authorList>
    </citation>
    <scope>NUCLEOTIDE SEQUENCE [LARGE SCALE GENOMIC DNA]</scope>
    <source>
        <strain evidence="4 5">DSM 102200</strain>
    </source>
</reference>